<dbReference type="AlphaFoldDB" id="V2UPI8"/>
<accession>V2UPI8</accession>
<organism evidence="1 2">
    <name type="scientific">Acinetobacter brisouii CIP 110357</name>
    <dbReference type="NCBI Taxonomy" id="1341683"/>
    <lineage>
        <taxon>Bacteria</taxon>
        <taxon>Pseudomonadati</taxon>
        <taxon>Pseudomonadota</taxon>
        <taxon>Gammaproteobacteria</taxon>
        <taxon>Moraxellales</taxon>
        <taxon>Moraxellaceae</taxon>
        <taxon>Acinetobacter</taxon>
    </lineage>
</organism>
<dbReference type="HOGENOM" id="CLU_145201_0_0_6"/>
<reference evidence="1 2" key="1">
    <citation type="submission" date="2013-10" db="EMBL/GenBank/DDBJ databases">
        <title>The Genome Sequence of Acinetobacter brisouii CIP 110357.</title>
        <authorList>
            <consortium name="The Broad Institute Genomics Platform"/>
            <consortium name="The Broad Institute Genome Sequencing Center for Infectious Disease"/>
            <person name="Cerqueira G."/>
            <person name="Feldgarden M."/>
            <person name="Courvalin P."/>
            <person name="Grillot-Courvalin C."/>
            <person name="Clermont D."/>
            <person name="Rocha E."/>
            <person name="Yoon E.-J."/>
            <person name="Nemec A."/>
            <person name="Young S.K."/>
            <person name="Zeng Q."/>
            <person name="Gargeya S."/>
            <person name="Fitzgerald M."/>
            <person name="Abouelleil A."/>
            <person name="Alvarado L."/>
            <person name="Berlin A.M."/>
            <person name="Chapman S.B."/>
            <person name="Gainer-Dewar J."/>
            <person name="Goldberg J."/>
            <person name="Gnerre S."/>
            <person name="Griggs A."/>
            <person name="Gujja S."/>
            <person name="Hansen M."/>
            <person name="Howarth C."/>
            <person name="Imamovic A."/>
            <person name="Ireland A."/>
            <person name="Larimer J."/>
            <person name="McCowan C."/>
            <person name="Murphy C."/>
            <person name="Pearson M."/>
            <person name="Poon T.W."/>
            <person name="Priest M."/>
            <person name="Roberts A."/>
            <person name="Saif S."/>
            <person name="Shea T."/>
            <person name="Sykes S."/>
            <person name="Wortman J."/>
            <person name="Nusbaum C."/>
            <person name="Birren B."/>
        </authorList>
    </citation>
    <scope>NUCLEOTIDE SEQUENCE [LARGE SCALE GENOMIC DNA]</scope>
    <source>
        <strain evidence="1 2">CIP 110357</strain>
    </source>
</reference>
<proteinExistence type="predicted"/>
<comment type="caution">
    <text evidence="1">The sequence shown here is derived from an EMBL/GenBank/DDBJ whole genome shotgun (WGS) entry which is preliminary data.</text>
</comment>
<dbReference type="Proteomes" id="UP000018418">
    <property type="component" value="Unassembled WGS sequence"/>
</dbReference>
<protein>
    <submittedName>
        <fullName evidence="1">Uncharacterized protein</fullName>
    </submittedName>
</protein>
<name>V2UPI8_9GAMM</name>
<dbReference type="OrthoDB" id="9155372at2"/>
<dbReference type="EMBL" id="AYEU01000004">
    <property type="protein sequence ID" value="ESK51877.1"/>
    <property type="molecule type" value="Genomic_DNA"/>
</dbReference>
<keyword evidence="2" id="KW-1185">Reference proteome</keyword>
<sequence>MIFFIMAFALLALIASLGWMHTEKKLKVAQEAANKTNEAINQISDAEVQDKAIRNRYPRKPTPMDYYQLFEAHPIGRDVMDDLVNIFGGATYVRGGHDADRETCFKAGKKFVVDHILIQVSKATETKQDKSEVTIDDN</sequence>
<evidence type="ECO:0000313" key="2">
    <source>
        <dbReference type="Proteomes" id="UP000018418"/>
    </source>
</evidence>
<evidence type="ECO:0000313" key="1">
    <source>
        <dbReference type="EMBL" id="ESK51877.1"/>
    </source>
</evidence>
<gene>
    <name evidence="1" type="ORF">P255_00972</name>
</gene>
<dbReference type="PATRIC" id="fig|1341683.3.peg.962"/>